<dbReference type="Proteomes" id="UP000245202">
    <property type="component" value="Unassembled WGS sequence"/>
</dbReference>
<proteinExistence type="predicted"/>
<keyword evidence="2" id="KW-0732">Signal</keyword>
<evidence type="ECO:0000313" key="3">
    <source>
        <dbReference type="EMBL" id="GBG08540.1"/>
    </source>
</evidence>
<dbReference type="RefSeq" id="WP_108993478.1">
    <property type="nucleotide sequence ID" value="NZ_BDQX01000171.1"/>
</dbReference>
<feature type="signal peptide" evidence="2">
    <location>
        <begin position="1"/>
        <end position="28"/>
    </location>
</feature>
<evidence type="ECO:0000313" key="4">
    <source>
        <dbReference type="Proteomes" id="UP000245202"/>
    </source>
</evidence>
<feature type="chain" id="PRO_5015352285" description="Cadherin domain-containing protein" evidence="2">
    <location>
        <begin position="29"/>
        <end position="538"/>
    </location>
</feature>
<gene>
    <name evidence="3" type="ORF">PAT3040_03127</name>
</gene>
<name>A0A2R5EPC1_9BACL</name>
<feature type="region of interest" description="Disordered" evidence="1">
    <location>
        <begin position="466"/>
        <end position="486"/>
    </location>
</feature>
<sequence length="538" mass="59428">MRRKTKRSVLLMFALVLLLSLPQGIVAAGETKNVYEVTYSSEDLSTPMDWYNSDYFDNPLYKENRFVQYWVQTPIAPGGPRDTGFYMVYTEEGLNIFFQSNESERTGDGALKSSAIELFMQTGQGDLPYHQMIIHMDGSSHEYYEWQTENRDNRPFKDFVSVTNEEIPTGWGTVLFIPWEAVYDYVPLDGEKWEFSMIRWSPSNSPTWGGNVHQPGRFHELKFAVPTSEQRTLIQKNMIVKAWEKFGSTAAEVTAVWQTNGDAADRQFFNAHVQPLIAAGEANGSPIPNLDSLSPSEIDELWDHVESLTELRYDVEDERKAYLKKLLMSENEAPTVENSTHTTYVNTPVSGIVAGTDADGDALTYALGAAPAQGTTTVDADGNWTYTPNEDYIGGDQFTVIVTDPSGDTATSTIYLIVKAAPVISVVLDKTELSPPNHKMVPIEATITHSDGQSAIASFELVSITSNEEDNGSGDGNTSDDIQDADFGTADTSFSLRAERSGSGNGRIYTVIYSVVDHEGYTTTVSAEVKVPKGKGNS</sequence>
<reference evidence="3 4" key="1">
    <citation type="submission" date="2017-08" db="EMBL/GenBank/DDBJ databases">
        <title>Substantial Increase in Enzyme Production by Combined Drug-Resistance Mutations in Paenibacillus agaridevorans.</title>
        <authorList>
            <person name="Tanaka Y."/>
            <person name="Funane K."/>
            <person name="Hosaka T."/>
            <person name="Shiwa Y."/>
            <person name="Fujita N."/>
            <person name="Miyazaki T."/>
            <person name="Yoshikawa H."/>
            <person name="Murakami K."/>
            <person name="Kasahara K."/>
            <person name="Inaoka T."/>
            <person name="Hiraga Y."/>
            <person name="Ochi K."/>
        </authorList>
    </citation>
    <scope>NUCLEOTIDE SEQUENCE [LARGE SCALE GENOMIC DNA]</scope>
    <source>
        <strain evidence="3 4">T-3040</strain>
    </source>
</reference>
<dbReference type="SUPFAM" id="SSF49344">
    <property type="entry name" value="CBD9-like"/>
    <property type="match status" value="1"/>
</dbReference>
<evidence type="ECO:0008006" key="5">
    <source>
        <dbReference type="Google" id="ProtNLM"/>
    </source>
</evidence>
<evidence type="ECO:0000256" key="2">
    <source>
        <dbReference type="SAM" id="SignalP"/>
    </source>
</evidence>
<dbReference type="Gene3D" id="2.60.40.1190">
    <property type="match status" value="1"/>
</dbReference>
<evidence type="ECO:0000256" key="1">
    <source>
        <dbReference type="SAM" id="MobiDB-lite"/>
    </source>
</evidence>
<comment type="caution">
    <text evidence="3">The sequence shown here is derived from an EMBL/GenBank/DDBJ whole genome shotgun (WGS) entry which is preliminary data.</text>
</comment>
<dbReference type="Gene3D" id="2.60.40.3440">
    <property type="match status" value="1"/>
</dbReference>
<dbReference type="EMBL" id="BDQX01000171">
    <property type="protein sequence ID" value="GBG08540.1"/>
    <property type="molecule type" value="Genomic_DNA"/>
</dbReference>
<dbReference type="Pfam" id="PF17963">
    <property type="entry name" value="Big_9"/>
    <property type="match status" value="1"/>
</dbReference>
<organism evidence="3 4">
    <name type="scientific">Paenibacillus agaridevorans</name>
    <dbReference type="NCBI Taxonomy" id="171404"/>
    <lineage>
        <taxon>Bacteria</taxon>
        <taxon>Bacillati</taxon>
        <taxon>Bacillota</taxon>
        <taxon>Bacilli</taxon>
        <taxon>Bacillales</taxon>
        <taxon>Paenibacillaceae</taxon>
        <taxon>Paenibacillus</taxon>
    </lineage>
</organism>
<dbReference type="AlphaFoldDB" id="A0A2R5EPC1"/>
<protein>
    <recommendedName>
        <fullName evidence="5">Cadherin domain-containing protein</fullName>
    </recommendedName>
</protein>
<keyword evidence="4" id="KW-1185">Reference proteome</keyword>
<accession>A0A2R5EPC1</accession>